<dbReference type="RefSeq" id="WP_133441542.1">
    <property type="nucleotide sequence ID" value="NZ_CP034726.1"/>
</dbReference>
<evidence type="ECO:0000256" key="3">
    <source>
        <dbReference type="ARBA" id="ARBA00022763"/>
    </source>
</evidence>
<dbReference type="InterPro" id="IPR042242">
    <property type="entry name" value="RecO_C"/>
</dbReference>
<dbReference type="HAMAP" id="MF_00201">
    <property type="entry name" value="RecO"/>
    <property type="match status" value="1"/>
</dbReference>
<dbReference type="KEGG" id="lji:ELX58_02215"/>
<evidence type="ECO:0000256" key="5">
    <source>
        <dbReference type="ARBA" id="ARBA00023204"/>
    </source>
</evidence>
<gene>
    <name evidence="7 9" type="primary">recO</name>
    <name evidence="9" type="ORF">ELX58_02215</name>
</gene>
<evidence type="ECO:0000256" key="4">
    <source>
        <dbReference type="ARBA" id="ARBA00023172"/>
    </source>
</evidence>
<dbReference type="GO" id="GO:0006310">
    <property type="term" value="P:DNA recombination"/>
    <property type="evidence" value="ECO:0007669"/>
    <property type="project" value="UniProtKB-UniRule"/>
</dbReference>
<evidence type="ECO:0000259" key="8">
    <source>
        <dbReference type="Pfam" id="PF11967"/>
    </source>
</evidence>
<dbReference type="Pfam" id="PF11967">
    <property type="entry name" value="RecO_N"/>
    <property type="match status" value="1"/>
</dbReference>
<dbReference type="InterPro" id="IPR022572">
    <property type="entry name" value="DNA_rep/recomb_RecO_N"/>
</dbReference>
<keyword evidence="10" id="KW-1185">Reference proteome</keyword>
<dbReference type="SUPFAM" id="SSF57863">
    <property type="entry name" value="ArfGap/RecO-like zinc finger"/>
    <property type="match status" value="1"/>
</dbReference>
<dbReference type="InterPro" id="IPR037278">
    <property type="entry name" value="ARFGAP/RecO"/>
</dbReference>
<comment type="function">
    <text evidence="7">Involved in DNA repair and RecF pathway recombination.</text>
</comment>
<keyword evidence="3 7" id="KW-0227">DNA damage</keyword>
<reference evidence="10" key="1">
    <citation type="submission" date="2018-12" db="EMBL/GenBank/DDBJ databases">
        <title>A new species of lactobacillus.</title>
        <authorList>
            <person name="Jian Y."/>
            <person name="Xin L."/>
            <person name="Hong Z.J."/>
            <person name="Ming L.Z."/>
            <person name="Hong X.Z."/>
        </authorList>
    </citation>
    <scope>NUCLEOTIDE SEQUENCE [LARGE SCALE GENOMIC DNA]</scope>
    <source>
        <strain evidence="10">HSLZ-75</strain>
    </source>
</reference>
<comment type="similarity">
    <text evidence="1 7">Belongs to the RecO family.</text>
</comment>
<dbReference type="InterPro" id="IPR012340">
    <property type="entry name" value="NA-bd_OB-fold"/>
</dbReference>
<evidence type="ECO:0000313" key="10">
    <source>
        <dbReference type="Proteomes" id="UP000294321"/>
    </source>
</evidence>
<dbReference type="SUPFAM" id="SSF50249">
    <property type="entry name" value="Nucleic acid-binding proteins"/>
    <property type="match status" value="1"/>
</dbReference>
<name>A0A4P6ZJR7_9LACO</name>
<dbReference type="PANTHER" id="PTHR33991:SF1">
    <property type="entry name" value="DNA REPAIR PROTEIN RECO"/>
    <property type="match status" value="1"/>
</dbReference>
<sequence>MSIRRQLTFHGILLYRKYYGEHGMLIKFFTAECGKKMFLVRGATRSRFKMKADILPFTYGVYTGSIAYHGLSYLKSAESTHHYLNIINNINLNAYATYIMGLIDAAFPDSHPAVKWFDKLYYGLKLINDGLDPEIITNIFEIQLLSVFGVAPDLKGCVICGRHDLPMDYSDKYGGLLCIHHWDHDPHRSHLDSKTVYYLRVLSKVPLKKIGRINVSKRTKQQLRRQLDDIYDNSVGLRLKSKRFLDQMQRFKL</sequence>
<evidence type="ECO:0000256" key="6">
    <source>
        <dbReference type="ARBA" id="ARBA00033409"/>
    </source>
</evidence>
<accession>A0A4P6ZJR7</accession>
<dbReference type="Proteomes" id="UP000294321">
    <property type="component" value="Chromosome"/>
</dbReference>
<dbReference type="NCBIfam" id="TIGR00613">
    <property type="entry name" value="reco"/>
    <property type="match status" value="1"/>
</dbReference>
<dbReference type="GO" id="GO:0043590">
    <property type="term" value="C:bacterial nucleoid"/>
    <property type="evidence" value="ECO:0007669"/>
    <property type="project" value="TreeGrafter"/>
</dbReference>
<dbReference type="InterPro" id="IPR003717">
    <property type="entry name" value="RecO"/>
</dbReference>
<evidence type="ECO:0000313" key="9">
    <source>
        <dbReference type="EMBL" id="QBP17985.1"/>
    </source>
</evidence>
<evidence type="ECO:0000256" key="2">
    <source>
        <dbReference type="ARBA" id="ARBA00021310"/>
    </source>
</evidence>
<protein>
    <recommendedName>
        <fullName evidence="2 7">DNA repair protein RecO</fullName>
    </recommendedName>
    <alternativeName>
        <fullName evidence="6 7">Recombination protein O</fullName>
    </alternativeName>
</protein>
<organism evidence="9 10">
    <name type="scientific">Acetilactobacillus jinshanensis</name>
    <dbReference type="NCBI Taxonomy" id="1720083"/>
    <lineage>
        <taxon>Bacteria</taxon>
        <taxon>Bacillati</taxon>
        <taxon>Bacillota</taxon>
        <taxon>Bacilli</taxon>
        <taxon>Lactobacillales</taxon>
        <taxon>Lactobacillaceae</taxon>
        <taxon>Acetilactobacillus</taxon>
    </lineage>
</organism>
<evidence type="ECO:0000256" key="7">
    <source>
        <dbReference type="HAMAP-Rule" id="MF_00201"/>
    </source>
</evidence>
<dbReference type="AlphaFoldDB" id="A0A4P6ZJR7"/>
<dbReference type="GO" id="GO:0006302">
    <property type="term" value="P:double-strand break repair"/>
    <property type="evidence" value="ECO:0007669"/>
    <property type="project" value="TreeGrafter"/>
</dbReference>
<dbReference type="Gene3D" id="2.40.50.140">
    <property type="entry name" value="Nucleic acid-binding proteins"/>
    <property type="match status" value="1"/>
</dbReference>
<feature type="domain" description="DNA replication/recombination mediator RecO N-terminal" evidence="8">
    <location>
        <begin position="6"/>
        <end position="81"/>
    </location>
</feature>
<keyword evidence="5 7" id="KW-0234">DNA repair</keyword>
<dbReference type="Gene3D" id="1.20.1440.120">
    <property type="entry name" value="Recombination protein O, C-terminal domain"/>
    <property type="match status" value="1"/>
</dbReference>
<proteinExistence type="inferred from homology"/>
<dbReference type="Pfam" id="PF02565">
    <property type="entry name" value="RecO_C"/>
    <property type="match status" value="1"/>
</dbReference>
<keyword evidence="4 7" id="KW-0233">DNA recombination</keyword>
<dbReference type="EMBL" id="CP034726">
    <property type="protein sequence ID" value="QBP17985.1"/>
    <property type="molecule type" value="Genomic_DNA"/>
</dbReference>
<dbReference type="OrthoDB" id="9797083at2"/>
<dbReference type="PANTHER" id="PTHR33991">
    <property type="entry name" value="DNA REPAIR PROTEIN RECO"/>
    <property type="match status" value="1"/>
</dbReference>
<evidence type="ECO:0000256" key="1">
    <source>
        <dbReference type="ARBA" id="ARBA00007452"/>
    </source>
</evidence>